<dbReference type="AlphaFoldDB" id="A0AAW2Z349"/>
<name>A0AAW2Z349_9EUKA</name>
<dbReference type="Proteomes" id="UP001431209">
    <property type="component" value="Unassembled WGS sequence"/>
</dbReference>
<gene>
    <name evidence="1" type="ORF">AKO1_014791</name>
</gene>
<proteinExistence type="predicted"/>
<keyword evidence="2" id="KW-1185">Reference proteome</keyword>
<sequence>MCVYKNQQTVDIESIHYGIDMQVVDAVRISKGAANWENIYLYNLKSHSVSLFVEVSTCLEISVALKRVIERKDDKIMLKITRGVVKRSSKQVFMIEVNLNQLRKSN</sequence>
<dbReference type="EMBL" id="JAOPGA020001000">
    <property type="protein sequence ID" value="KAL0483890.1"/>
    <property type="molecule type" value="Genomic_DNA"/>
</dbReference>
<organism evidence="1 2">
    <name type="scientific">Acrasis kona</name>
    <dbReference type="NCBI Taxonomy" id="1008807"/>
    <lineage>
        <taxon>Eukaryota</taxon>
        <taxon>Discoba</taxon>
        <taxon>Heterolobosea</taxon>
        <taxon>Tetramitia</taxon>
        <taxon>Eutetramitia</taxon>
        <taxon>Acrasidae</taxon>
        <taxon>Acrasis</taxon>
    </lineage>
</organism>
<evidence type="ECO:0000313" key="2">
    <source>
        <dbReference type="Proteomes" id="UP001431209"/>
    </source>
</evidence>
<reference evidence="1 2" key="1">
    <citation type="submission" date="2024-03" db="EMBL/GenBank/DDBJ databases">
        <title>The Acrasis kona genome and developmental transcriptomes reveal deep origins of eukaryotic multicellular pathways.</title>
        <authorList>
            <person name="Sheikh S."/>
            <person name="Fu C.-J."/>
            <person name="Brown M.W."/>
            <person name="Baldauf S.L."/>
        </authorList>
    </citation>
    <scope>NUCLEOTIDE SEQUENCE [LARGE SCALE GENOMIC DNA]</scope>
    <source>
        <strain evidence="1 2">ATCC MYA-3509</strain>
    </source>
</reference>
<comment type="caution">
    <text evidence="1">The sequence shown here is derived from an EMBL/GenBank/DDBJ whole genome shotgun (WGS) entry which is preliminary data.</text>
</comment>
<evidence type="ECO:0000313" key="1">
    <source>
        <dbReference type="EMBL" id="KAL0483890.1"/>
    </source>
</evidence>
<accession>A0AAW2Z349</accession>
<protein>
    <submittedName>
        <fullName evidence="1">Uncharacterized protein</fullName>
    </submittedName>
</protein>